<evidence type="ECO:0000313" key="3">
    <source>
        <dbReference type="Proteomes" id="UP000475928"/>
    </source>
</evidence>
<dbReference type="RefSeq" id="WP_172357175.1">
    <property type="nucleotide sequence ID" value="NZ_BLLH01000008.1"/>
</dbReference>
<gene>
    <name evidence="2" type="ORF">Hs20B_14530</name>
</gene>
<protein>
    <recommendedName>
        <fullName evidence="4">30S ribosomal protein S10</fullName>
    </recommendedName>
</protein>
<comment type="caution">
    <text evidence="2">The sequence shown here is derived from an EMBL/GenBank/DDBJ whole genome shotgun (WGS) entry which is preliminary data.</text>
</comment>
<evidence type="ECO:0000256" key="1">
    <source>
        <dbReference type="SAM" id="MobiDB-lite"/>
    </source>
</evidence>
<feature type="compositionally biased region" description="Basic residues" evidence="1">
    <location>
        <begin position="41"/>
        <end position="50"/>
    </location>
</feature>
<evidence type="ECO:0008006" key="4">
    <source>
        <dbReference type="Google" id="ProtNLM"/>
    </source>
</evidence>
<keyword evidence="3" id="KW-1185">Reference proteome</keyword>
<sequence length="50" mass="5748">MGKYQLDYKGQASVQKFHEKNSTGKSDKQKKLDEIKANYLNKKKKSGKSL</sequence>
<feature type="region of interest" description="Disordered" evidence="1">
    <location>
        <begin position="15"/>
        <end position="50"/>
    </location>
</feature>
<proteinExistence type="predicted"/>
<name>A0A6A0B8E7_9LACT</name>
<feature type="compositionally biased region" description="Basic and acidic residues" evidence="1">
    <location>
        <begin position="16"/>
        <end position="36"/>
    </location>
</feature>
<evidence type="ECO:0000313" key="2">
    <source>
        <dbReference type="EMBL" id="GFH41055.1"/>
    </source>
</evidence>
<reference evidence="2 3" key="1">
    <citation type="submission" date="2020-02" db="EMBL/GenBank/DDBJ databases">
        <title>Draft genome sequence of Lactococcus sp. Hs20B0-1.</title>
        <authorList>
            <person name="Noda S."/>
            <person name="Yuki M."/>
            <person name="Ohkuma M."/>
        </authorList>
    </citation>
    <scope>NUCLEOTIDE SEQUENCE [LARGE SCALE GENOMIC DNA]</scope>
    <source>
        <strain evidence="2 3">Hs20B0-1</strain>
    </source>
</reference>
<dbReference type="Proteomes" id="UP000475928">
    <property type="component" value="Unassembled WGS sequence"/>
</dbReference>
<dbReference type="EMBL" id="BLLH01000008">
    <property type="protein sequence ID" value="GFH41055.1"/>
    <property type="molecule type" value="Genomic_DNA"/>
</dbReference>
<organism evidence="2 3">
    <name type="scientific">Pseudolactococcus insecticola</name>
    <dbReference type="NCBI Taxonomy" id="2709158"/>
    <lineage>
        <taxon>Bacteria</taxon>
        <taxon>Bacillati</taxon>
        <taxon>Bacillota</taxon>
        <taxon>Bacilli</taxon>
        <taxon>Lactobacillales</taxon>
        <taxon>Streptococcaceae</taxon>
        <taxon>Pseudolactococcus</taxon>
    </lineage>
</organism>
<dbReference type="AlphaFoldDB" id="A0A6A0B8E7"/>
<accession>A0A6A0B8E7</accession>